<sequence>MRQYISEFMPLVVETLLDGAAVTKYEVAVSTLGQVVQSTGYVITPYNEYTQLLGFLLKLLNGELAWSTRREVLKVLGIMGALDPHVHKRNQQSLPGSHGEVTGVTGDPGQHKRLMDELPMDLWPSFATSEDYFSTVAINSLMRILRDPSLSSYHQKVVGSLLFIFKSMGPMCVPYLPKVFPYLYHIVHICEDGLKEFITWKLGTLVSIARQLVLDRCMRLPDDGLVDSFLRAKLSSIWEGFDKVAVKMFNATCILIRKGKYPSRTRLKKPSELEAKRGQELKMRFLAGEFEEKLNKFNIERKEQELTAKNAQSHQQKVESLDNITVTEKEEEEISESEITGAYTLS</sequence>
<evidence type="ECO:0000256" key="2">
    <source>
        <dbReference type="SAM" id="MobiDB-lite"/>
    </source>
</evidence>
<dbReference type="GO" id="GO:0004674">
    <property type="term" value="F:protein serine/threonine kinase activity"/>
    <property type="evidence" value="ECO:0007669"/>
    <property type="project" value="UniProtKB-KW"/>
</dbReference>
<keyword evidence="1" id="KW-0547">Nucleotide-binding</keyword>
<dbReference type="Pfam" id="PF11865">
    <property type="entry name" value="mTOR_dom"/>
    <property type="match status" value="1"/>
</dbReference>
<evidence type="ECO:0000313" key="4">
    <source>
        <dbReference type="EMBL" id="WMV58789.1"/>
    </source>
</evidence>
<dbReference type="SUPFAM" id="SSF48371">
    <property type="entry name" value="ARM repeat"/>
    <property type="match status" value="1"/>
</dbReference>
<comment type="similarity">
    <text evidence="1">Belongs to the PI3/PI4-kinase family.</text>
</comment>
<protein>
    <recommendedName>
        <fullName evidence="1">Serine/threonine-protein kinase TOR</fullName>
        <ecNumber evidence="1">2.7.11.1</ecNumber>
    </recommendedName>
</protein>
<gene>
    <name evidence="4" type="ORF">MTR67_052174</name>
</gene>
<dbReference type="InterPro" id="IPR016024">
    <property type="entry name" value="ARM-type_fold"/>
</dbReference>
<dbReference type="Gene3D" id="1.25.10.10">
    <property type="entry name" value="Leucine-rich Repeat Variant"/>
    <property type="match status" value="1"/>
</dbReference>
<dbReference type="SMART" id="SM01346">
    <property type="entry name" value="DUF3385"/>
    <property type="match status" value="1"/>
</dbReference>
<reference evidence="4" key="1">
    <citation type="submission" date="2023-08" db="EMBL/GenBank/DDBJ databases">
        <title>A de novo genome assembly of Solanum verrucosum Schlechtendal, a Mexican diploid species geographically isolated from the other diploid A-genome species in potato relatives.</title>
        <authorList>
            <person name="Hosaka K."/>
        </authorList>
    </citation>
    <scope>NUCLEOTIDE SEQUENCE</scope>
    <source>
        <tissue evidence="4">Young leaves</tissue>
    </source>
</reference>
<dbReference type="InterPro" id="IPR011989">
    <property type="entry name" value="ARM-like"/>
</dbReference>
<feature type="region of interest" description="Disordered" evidence="2">
    <location>
        <begin position="308"/>
        <end position="346"/>
    </location>
</feature>
<keyword evidence="5" id="KW-1185">Reference proteome</keyword>
<dbReference type="Proteomes" id="UP001234989">
    <property type="component" value="Chromosome 12"/>
</dbReference>
<evidence type="ECO:0000256" key="1">
    <source>
        <dbReference type="RuleBase" id="RU364109"/>
    </source>
</evidence>
<keyword evidence="1" id="KW-0808">Transferase</keyword>
<keyword evidence="1" id="KW-0723">Serine/threonine-protein kinase</keyword>
<keyword evidence="1" id="KW-0067">ATP-binding</keyword>
<accession>A0AAF1A3B1</accession>
<dbReference type="PANTHER" id="PTHR34081:SF1">
    <property type="entry name" value="MALECTIN, LEUCINE-RICH REPEAT DOMAIN, L DOMAIN-LIKE PROTEIN-RELATED"/>
    <property type="match status" value="1"/>
</dbReference>
<dbReference type="EMBL" id="CP133623">
    <property type="protein sequence ID" value="WMV58789.1"/>
    <property type="molecule type" value="Genomic_DNA"/>
</dbReference>
<comment type="catalytic activity">
    <reaction evidence="1">
        <text>L-threonyl-[protein] + ATP = O-phospho-L-threonyl-[protein] + ADP + H(+)</text>
        <dbReference type="Rhea" id="RHEA:46608"/>
        <dbReference type="Rhea" id="RHEA-COMP:11060"/>
        <dbReference type="Rhea" id="RHEA-COMP:11605"/>
        <dbReference type="ChEBI" id="CHEBI:15378"/>
        <dbReference type="ChEBI" id="CHEBI:30013"/>
        <dbReference type="ChEBI" id="CHEBI:30616"/>
        <dbReference type="ChEBI" id="CHEBI:61977"/>
        <dbReference type="ChEBI" id="CHEBI:456216"/>
        <dbReference type="EC" id="2.7.11.1"/>
    </reaction>
</comment>
<dbReference type="AlphaFoldDB" id="A0AAF1A3B1"/>
<feature type="domain" description="Serine/threonine-protein kinase mTOR" evidence="3">
    <location>
        <begin position="42"/>
        <end position="210"/>
    </location>
</feature>
<organism evidence="4 5">
    <name type="scientific">Solanum verrucosum</name>
    <dbReference type="NCBI Taxonomy" id="315347"/>
    <lineage>
        <taxon>Eukaryota</taxon>
        <taxon>Viridiplantae</taxon>
        <taxon>Streptophyta</taxon>
        <taxon>Embryophyta</taxon>
        <taxon>Tracheophyta</taxon>
        <taxon>Spermatophyta</taxon>
        <taxon>Magnoliopsida</taxon>
        <taxon>eudicotyledons</taxon>
        <taxon>Gunneridae</taxon>
        <taxon>Pentapetalae</taxon>
        <taxon>asterids</taxon>
        <taxon>lamiids</taxon>
        <taxon>Solanales</taxon>
        <taxon>Solanaceae</taxon>
        <taxon>Solanoideae</taxon>
        <taxon>Solaneae</taxon>
        <taxon>Solanum</taxon>
    </lineage>
</organism>
<dbReference type="GO" id="GO:0005524">
    <property type="term" value="F:ATP binding"/>
    <property type="evidence" value="ECO:0007669"/>
    <property type="project" value="UniProtKB-KW"/>
</dbReference>
<keyword evidence="1" id="KW-0418">Kinase</keyword>
<evidence type="ECO:0000313" key="5">
    <source>
        <dbReference type="Proteomes" id="UP001234989"/>
    </source>
</evidence>
<dbReference type="InterPro" id="IPR024585">
    <property type="entry name" value="mTOR_dom"/>
</dbReference>
<dbReference type="PANTHER" id="PTHR34081">
    <property type="entry name" value="MALECTIN DOMAIN-CONTAINING PROTEIN"/>
    <property type="match status" value="1"/>
</dbReference>
<dbReference type="EC" id="2.7.11.1" evidence="1"/>
<evidence type="ECO:0000259" key="3">
    <source>
        <dbReference type="SMART" id="SM01346"/>
    </source>
</evidence>
<name>A0AAF1A3B1_SOLVR</name>
<proteinExistence type="inferred from homology"/>